<feature type="domain" description="eCIS core" evidence="1">
    <location>
        <begin position="6"/>
        <end position="72"/>
    </location>
</feature>
<dbReference type="RefSeq" id="WP_134101229.1">
    <property type="nucleotide sequence ID" value="NZ_SODP01000001.1"/>
</dbReference>
<dbReference type="InterPro" id="IPR025295">
    <property type="entry name" value="eCIS_core_dom"/>
</dbReference>
<dbReference type="EMBL" id="SODP01000001">
    <property type="protein sequence ID" value="TDW77130.1"/>
    <property type="molecule type" value="Genomic_DNA"/>
</dbReference>
<gene>
    <name evidence="2" type="ORF">EV653_2294</name>
</gene>
<evidence type="ECO:0000313" key="2">
    <source>
        <dbReference type="EMBL" id="TDW77130.1"/>
    </source>
</evidence>
<evidence type="ECO:0000259" key="1">
    <source>
        <dbReference type="Pfam" id="PF13699"/>
    </source>
</evidence>
<dbReference type="Pfam" id="PF13699">
    <property type="entry name" value="eCIS_core"/>
    <property type="match status" value="1"/>
</dbReference>
<dbReference type="Proteomes" id="UP000295146">
    <property type="component" value="Unassembled WGS sequence"/>
</dbReference>
<proteinExistence type="predicted"/>
<comment type="caution">
    <text evidence="2">The sequence shown here is derived from an EMBL/GenBank/DDBJ whole genome shotgun (WGS) entry which is preliminary data.</text>
</comment>
<sequence length="492" mass="51831">MFDLARWQASFGRSLSHVVVHDSHQSAALTTAQDAYGVATGGDVFLGRPPTGELGGGTAHEAVLAHELAHALGAGTEEGAERAATGARARMHGRGGPAPDILASSGRGLALHSCSKGPSKAQRALDGEIPFTAELARDALSEYRALGDLDRQRAVDKYYPSGAMQRLLTSLPPDDASGPFNDVVQDVLQRVQRAAAVTSAQASGLSSESAMVAAQTAHMQAENLALAQATTGSATPTPAQVSAEQTNQVAQTSIAPSSSVLTPSQIVMDTAAAFGAVASVVSYAKAKHPELHLTAADFKVDVVGLENRGAGVIAYGEVVGGRHVATVGRTFTRFVQANPAYALSVVVHELHGHPEYGPYGRPGSEYGLELYDRAAWLMPGYVQPTGAGRTSEIDAYGYQETEIYSLLRSLPYHTSLAPKDAALQASYVDPEPTVVGRLQLVRSQWDARVAKALVRGMYERLRLDPRLSPAALSAFRRSVTVVFGADAKDILK</sequence>
<evidence type="ECO:0000313" key="3">
    <source>
        <dbReference type="Proteomes" id="UP000295146"/>
    </source>
</evidence>
<name>A0A4R8CM47_9ACTN</name>
<keyword evidence="3" id="KW-1185">Reference proteome</keyword>
<dbReference type="AlphaFoldDB" id="A0A4R8CM47"/>
<protein>
    <submittedName>
        <fullName evidence="2">Uncharacterized protein DUF4157</fullName>
    </submittedName>
</protein>
<organism evidence="2 3">
    <name type="scientific">Kribbella pratensis</name>
    <dbReference type="NCBI Taxonomy" id="2512112"/>
    <lineage>
        <taxon>Bacteria</taxon>
        <taxon>Bacillati</taxon>
        <taxon>Actinomycetota</taxon>
        <taxon>Actinomycetes</taxon>
        <taxon>Propionibacteriales</taxon>
        <taxon>Kribbellaceae</taxon>
        <taxon>Kribbella</taxon>
    </lineage>
</organism>
<accession>A0A4R8CM47</accession>
<reference evidence="2 3" key="1">
    <citation type="submission" date="2019-03" db="EMBL/GenBank/DDBJ databases">
        <title>Genomic Encyclopedia of Type Strains, Phase III (KMG-III): the genomes of soil and plant-associated and newly described type strains.</title>
        <authorList>
            <person name="Whitman W."/>
        </authorList>
    </citation>
    <scope>NUCLEOTIDE SEQUENCE [LARGE SCALE GENOMIC DNA]</scope>
    <source>
        <strain evidence="2 3">VKM Ac-2573</strain>
    </source>
</reference>